<protein>
    <recommendedName>
        <fullName evidence="5">Phytochrome chromophore attachment site domain-containing protein</fullName>
    </recommendedName>
</protein>
<dbReference type="EMBL" id="NHRY01000136">
    <property type="protein sequence ID" value="PPQ33886.1"/>
    <property type="molecule type" value="Genomic_DNA"/>
</dbReference>
<dbReference type="GO" id="GO:0009584">
    <property type="term" value="P:detection of visible light"/>
    <property type="evidence" value="ECO:0007669"/>
    <property type="project" value="InterPro"/>
</dbReference>
<dbReference type="InterPro" id="IPR016132">
    <property type="entry name" value="Phyto_chromo_attachment"/>
</dbReference>
<proteinExistence type="predicted"/>
<dbReference type="InterPro" id="IPR029016">
    <property type="entry name" value="GAF-like_dom_sf"/>
</dbReference>
<dbReference type="InterPro" id="IPR013515">
    <property type="entry name" value="Phytochrome_cen-reg"/>
</dbReference>
<dbReference type="SMART" id="SM00065">
    <property type="entry name" value="GAF"/>
    <property type="match status" value="1"/>
</dbReference>
<organism evidence="6 7">
    <name type="scientific">Rhodopila globiformis</name>
    <name type="common">Rhodopseudomonas globiformis</name>
    <dbReference type="NCBI Taxonomy" id="1071"/>
    <lineage>
        <taxon>Bacteria</taxon>
        <taxon>Pseudomonadati</taxon>
        <taxon>Pseudomonadota</taxon>
        <taxon>Alphaproteobacteria</taxon>
        <taxon>Acetobacterales</taxon>
        <taxon>Acetobacteraceae</taxon>
        <taxon>Rhodopila</taxon>
    </lineage>
</organism>
<dbReference type="GO" id="GO:0006355">
    <property type="term" value="P:regulation of DNA-templated transcription"/>
    <property type="evidence" value="ECO:0007669"/>
    <property type="project" value="InterPro"/>
</dbReference>
<evidence type="ECO:0000313" key="6">
    <source>
        <dbReference type="EMBL" id="PPQ33886.1"/>
    </source>
</evidence>
<evidence type="ECO:0000256" key="1">
    <source>
        <dbReference type="ARBA" id="ARBA00022543"/>
    </source>
</evidence>
<accession>A0A2S6NGZ3</accession>
<dbReference type="SUPFAM" id="SSF55781">
    <property type="entry name" value="GAF domain-like"/>
    <property type="match status" value="2"/>
</dbReference>
<dbReference type="InterPro" id="IPR001294">
    <property type="entry name" value="Phytochrome"/>
</dbReference>
<dbReference type="Gene3D" id="3.30.450.270">
    <property type="match status" value="1"/>
</dbReference>
<sequence length="304" mass="32424">MVMVQSVLETFKQATTELALCEMAVRGLKTLTGYDRVMAYCFGKDGHGEVIAESLEAGLQPYLGLRYPASDVPSQARRQYLLQRVGAVADSNYQPVPMLVHATAHDVAPLDMTHCSLRSISPSHYEYMRNMGTAASMTIALTSHRQLWGMLVCHHVTPRIAGSELRAAADMVGQIVSLLLTSLGETALYSERLDRSHTLRALIDALAAPVPLQDAFVAAETELLKLVEADGALVRIAGTDLRLGRVPPPGAAQSALLTLHALAAGKPLAVDDLALRHPDLDDCTAAGSGALLLPLSEAGDDAIL</sequence>
<comment type="caution">
    <text evidence="6">The sequence shown here is derived from an EMBL/GenBank/DDBJ whole genome shotgun (WGS) entry which is preliminary data.</text>
</comment>
<feature type="domain" description="Phytochrome chromophore attachment site" evidence="5">
    <location>
        <begin position="16"/>
        <end position="174"/>
    </location>
</feature>
<dbReference type="PROSITE" id="PS50046">
    <property type="entry name" value="PHYTOCHROME_2"/>
    <property type="match status" value="1"/>
</dbReference>
<keyword evidence="1" id="KW-0600">Photoreceptor protein</keyword>
<evidence type="ECO:0000256" key="4">
    <source>
        <dbReference type="ARBA" id="ARBA00023170"/>
    </source>
</evidence>
<evidence type="ECO:0000313" key="7">
    <source>
        <dbReference type="Proteomes" id="UP000239724"/>
    </source>
</evidence>
<dbReference type="Pfam" id="PF01590">
    <property type="entry name" value="GAF"/>
    <property type="match status" value="1"/>
</dbReference>
<keyword evidence="4" id="KW-0675">Receptor</keyword>
<evidence type="ECO:0000256" key="2">
    <source>
        <dbReference type="ARBA" id="ARBA00022606"/>
    </source>
</evidence>
<name>A0A2S6NGZ3_RHOGL</name>
<reference evidence="6 7" key="1">
    <citation type="journal article" date="2018" name="Arch. Microbiol.">
        <title>New insights into the metabolic potential of the phototrophic purple bacterium Rhodopila globiformis DSM 161(T) from its draft genome sequence and evidence for a vanadium-dependent nitrogenase.</title>
        <authorList>
            <person name="Imhoff J.F."/>
            <person name="Rahn T."/>
            <person name="Kunzel S."/>
            <person name="Neulinger S.C."/>
        </authorList>
    </citation>
    <scope>NUCLEOTIDE SEQUENCE [LARGE SCALE GENOMIC DNA]</scope>
    <source>
        <strain evidence="6 7">DSM 161</strain>
    </source>
</reference>
<dbReference type="Pfam" id="PF00360">
    <property type="entry name" value="PHY"/>
    <property type="match status" value="1"/>
</dbReference>
<dbReference type="InterPro" id="IPR043150">
    <property type="entry name" value="Phytochrome_PHY_sf"/>
</dbReference>
<keyword evidence="3" id="KW-0157">Chromophore</keyword>
<keyword evidence="2" id="KW-0716">Sensory transduction</keyword>
<dbReference type="Gene3D" id="3.30.450.40">
    <property type="match status" value="1"/>
</dbReference>
<evidence type="ECO:0000256" key="3">
    <source>
        <dbReference type="ARBA" id="ARBA00022991"/>
    </source>
</evidence>
<dbReference type="PRINTS" id="PR01033">
    <property type="entry name" value="PHYTOCHROME"/>
</dbReference>
<dbReference type="Proteomes" id="UP000239724">
    <property type="component" value="Unassembled WGS sequence"/>
</dbReference>
<keyword evidence="7" id="KW-1185">Reference proteome</keyword>
<gene>
    <name evidence="6" type="ORF">CCS01_13145</name>
</gene>
<dbReference type="InterPro" id="IPR003018">
    <property type="entry name" value="GAF"/>
</dbReference>
<evidence type="ECO:0000259" key="5">
    <source>
        <dbReference type="PROSITE" id="PS50046"/>
    </source>
</evidence>
<dbReference type="AlphaFoldDB" id="A0A2S6NGZ3"/>
<dbReference type="GO" id="GO:0009881">
    <property type="term" value="F:photoreceptor activity"/>
    <property type="evidence" value="ECO:0007669"/>
    <property type="project" value="UniProtKB-KW"/>
</dbReference>